<sequence>LAKITTEFSSFKESLRSFLLVSRVSDQFYESRLAKNTSGTPLSLLNSSYGGRTYRLKGHNKERVCTGQPERLGKRQICQIDGIISN</sequence>
<organism evidence="1 2">
    <name type="scientific">Trichomalopsis sarcophagae</name>
    <dbReference type="NCBI Taxonomy" id="543379"/>
    <lineage>
        <taxon>Eukaryota</taxon>
        <taxon>Metazoa</taxon>
        <taxon>Ecdysozoa</taxon>
        <taxon>Arthropoda</taxon>
        <taxon>Hexapoda</taxon>
        <taxon>Insecta</taxon>
        <taxon>Pterygota</taxon>
        <taxon>Neoptera</taxon>
        <taxon>Endopterygota</taxon>
        <taxon>Hymenoptera</taxon>
        <taxon>Apocrita</taxon>
        <taxon>Proctotrupomorpha</taxon>
        <taxon>Chalcidoidea</taxon>
        <taxon>Pteromalidae</taxon>
        <taxon>Pteromalinae</taxon>
        <taxon>Trichomalopsis</taxon>
    </lineage>
</organism>
<evidence type="ECO:0000313" key="2">
    <source>
        <dbReference type="Proteomes" id="UP000215335"/>
    </source>
</evidence>
<proteinExistence type="predicted"/>
<dbReference type="AlphaFoldDB" id="A0A232F2D6"/>
<name>A0A232F2D6_9HYME</name>
<feature type="non-terminal residue" evidence="1">
    <location>
        <position position="1"/>
    </location>
</feature>
<comment type="caution">
    <text evidence="1">The sequence shown here is derived from an EMBL/GenBank/DDBJ whole genome shotgun (WGS) entry which is preliminary data.</text>
</comment>
<protein>
    <submittedName>
        <fullName evidence="1">Uncharacterized protein</fullName>
    </submittedName>
</protein>
<dbReference type="Proteomes" id="UP000215335">
    <property type="component" value="Unassembled WGS sequence"/>
</dbReference>
<accession>A0A232F2D6</accession>
<reference evidence="1 2" key="1">
    <citation type="journal article" date="2017" name="Curr. Biol.">
        <title>The Evolution of Venom by Co-option of Single-Copy Genes.</title>
        <authorList>
            <person name="Martinson E.O."/>
            <person name="Mrinalini"/>
            <person name="Kelkar Y.D."/>
            <person name="Chang C.H."/>
            <person name="Werren J.H."/>
        </authorList>
    </citation>
    <scope>NUCLEOTIDE SEQUENCE [LARGE SCALE GENOMIC DNA]</scope>
    <source>
        <strain evidence="1 2">Alberta</strain>
        <tissue evidence="1">Whole body</tissue>
    </source>
</reference>
<keyword evidence="2" id="KW-1185">Reference proteome</keyword>
<gene>
    <name evidence="1" type="ORF">TSAR_009284</name>
</gene>
<dbReference type="EMBL" id="NNAY01001173">
    <property type="protein sequence ID" value="OXU24881.1"/>
    <property type="molecule type" value="Genomic_DNA"/>
</dbReference>
<evidence type="ECO:0000313" key="1">
    <source>
        <dbReference type="EMBL" id="OXU24881.1"/>
    </source>
</evidence>